<keyword evidence="4" id="KW-1185">Reference proteome</keyword>
<dbReference type="EMBL" id="REGN01006233">
    <property type="protein sequence ID" value="RNA10343.1"/>
    <property type="molecule type" value="Genomic_DNA"/>
</dbReference>
<name>A0A3M7QGG6_BRAPC</name>
<evidence type="ECO:0000256" key="1">
    <source>
        <dbReference type="SAM" id="Phobius"/>
    </source>
</evidence>
<feature type="chain" id="PRO_5018259226" evidence="2">
    <location>
        <begin position="17"/>
        <end position="153"/>
    </location>
</feature>
<keyword evidence="1" id="KW-0472">Membrane</keyword>
<keyword evidence="1" id="KW-0812">Transmembrane</keyword>
<organism evidence="3 4">
    <name type="scientific">Brachionus plicatilis</name>
    <name type="common">Marine rotifer</name>
    <name type="synonym">Brachionus muelleri</name>
    <dbReference type="NCBI Taxonomy" id="10195"/>
    <lineage>
        <taxon>Eukaryota</taxon>
        <taxon>Metazoa</taxon>
        <taxon>Spiralia</taxon>
        <taxon>Gnathifera</taxon>
        <taxon>Rotifera</taxon>
        <taxon>Eurotatoria</taxon>
        <taxon>Monogononta</taxon>
        <taxon>Pseudotrocha</taxon>
        <taxon>Ploima</taxon>
        <taxon>Brachionidae</taxon>
        <taxon>Brachionus</taxon>
    </lineage>
</organism>
<accession>A0A3M7QGG6</accession>
<evidence type="ECO:0000313" key="4">
    <source>
        <dbReference type="Proteomes" id="UP000276133"/>
    </source>
</evidence>
<dbReference type="AlphaFoldDB" id="A0A3M7QGG6"/>
<comment type="caution">
    <text evidence="3">The sequence shown here is derived from an EMBL/GenBank/DDBJ whole genome shotgun (WGS) entry which is preliminary data.</text>
</comment>
<gene>
    <name evidence="3" type="ORF">BpHYR1_002480</name>
</gene>
<evidence type="ECO:0000313" key="3">
    <source>
        <dbReference type="EMBL" id="RNA10343.1"/>
    </source>
</evidence>
<reference evidence="3 4" key="1">
    <citation type="journal article" date="2018" name="Sci. Rep.">
        <title>Genomic signatures of local adaptation to the degree of environmental predictability in rotifers.</title>
        <authorList>
            <person name="Franch-Gras L."/>
            <person name="Hahn C."/>
            <person name="Garcia-Roger E.M."/>
            <person name="Carmona M.J."/>
            <person name="Serra M."/>
            <person name="Gomez A."/>
        </authorList>
    </citation>
    <scope>NUCLEOTIDE SEQUENCE [LARGE SCALE GENOMIC DNA]</scope>
    <source>
        <strain evidence="3">HYR1</strain>
    </source>
</reference>
<protein>
    <submittedName>
        <fullName evidence="3">Uncharacterized protein</fullName>
    </submittedName>
</protein>
<feature type="signal peptide" evidence="2">
    <location>
        <begin position="1"/>
        <end position="16"/>
    </location>
</feature>
<feature type="transmembrane region" description="Helical" evidence="1">
    <location>
        <begin position="130"/>
        <end position="150"/>
    </location>
</feature>
<sequence>MINIQILLFYFYSSFAEYLFKKLNSAWKQIYLINNSNYTKKGNNFVQYLLNFKVPRNINRKLSSLKEKKILIKYTEITWGKSKNEIEKSWAFNRVLGVLGPMLLIHQNLGSQVQARSLKFLNTEEKFYNFYFSTVTVIFLLLFGLSTTAYRSY</sequence>
<keyword evidence="2" id="KW-0732">Signal</keyword>
<keyword evidence="1" id="KW-1133">Transmembrane helix</keyword>
<dbReference type="Proteomes" id="UP000276133">
    <property type="component" value="Unassembled WGS sequence"/>
</dbReference>
<proteinExistence type="predicted"/>
<evidence type="ECO:0000256" key="2">
    <source>
        <dbReference type="SAM" id="SignalP"/>
    </source>
</evidence>